<comment type="similarity">
    <text evidence="2">Belongs to the major facilitator superfamily. Metabolite:H+ Symporter (MHS) family (TC 2.A.1.6) family.</text>
</comment>
<dbReference type="GO" id="GO:0005886">
    <property type="term" value="C:plasma membrane"/>
    <property type="evidence" value="ECO:0007669"/>
    <property type="project" value="UniProtKB-SubCell"/>
</dbReference>
<evidence type="ECO:0000256" key="9">
    <source>
        <dbReference type="SAM" id="Phobius"/>
    </source>
</evidence>
<evidence type="ECO:0000313" key="12">
    <source>
        <dbReference type="Proteomes" id="UP000183208"/>
    </source>
</evidence>
<dbReference type="InterPro" id="IPR020846">
    <property type="entry name" value="MFS_dom"/>
</dbReference>
<dbReference type="GO" id="GO:0015293">
    <property type="term" value="F:symporter activity"/>
    <property type="evidence" value="ECO:0007669"/>
    <property type="project" value="UniProtKB-KW"/>
</dbReference>
<dbReference type="Pfam" id="PF07690">
    <property type="entry name" value="MFS_1"/>
    <property type="match status" value="1"/>
</dbReference>
<dbReference type="Proteomes" id="UP000183208">
    <property type="component" value="Unassembled WGS sequence"/>
</dbReference>
<feature type="transmembrane region" description="Helical" evidence="9">
    <location>
        <begin position="334"/>
        <end position="357"/>
    </location>
</feature>
<evidence type="ECO:0000256" key="3">
    <source>
        <dbReference type="ARBA" id="ARBA00022448"/>
    </source>
</evidence>
<name>A0A1M7BL60_9BRAD</name>
<reference evidence="11 12" key="1">
    <citation type="submission" date="2016-10" db="EMBL/GenBank/DDBJ databases">
        <authorList>
            <person name="de Groot N.N."/>
        </authorList>
    </citation>
    <scope>NUCLEOTIDE SEQUENCE [LARGE SCALE GENOMIC DNA]</scope>
    <source>
        <strain evidence="11 12">GAS522</strain>
    </source>
</reference>
<dbReference type="EMBL" id="FNTI01000001">
    <property type="protein sequence ID" value="SED57093.1"/>
    <property type="molecule type" value="Genomic_DNA"/>
</dbReference>
<dbReference type="AlphaFoldDB" id="A0A1M7BL60"/>
<dbReference type="PROSITE" id="PS50850">
    <property type="entry name" value="MFS"/>
    <property type="match status" value="1"/>
</dbReference>
<dbReference type="InterPro" id="IPR036259">
    <property type="entry name" value="MFS_trans_sf"/>
</dbReference>
<evidence type="ECO:0000256" key="1">
    <source>
        <dbReference type="ARBA" id="ARBA00004651"/>
    </source>
</evidence>
<dbReference type="PANTHER" id="PTHR43528">
    <property type="entry name" value="ALPHA-KETOGLUTARATE PERMEASE"/>
    <property type="match status" value="1"/>
</dbReference>
<evidence type="ECO:0000313" key="11">
    <source>
        <dbReference type="EMBL" id="SED57093.1"/>
    </source>
</evidence>
<dbReference type="OrthoDB" id="9783227at2"/>
<evidence type="ECO:0000256" key="6">
    <source>
        <dbReference type="ARBA" id="ARBA00022847"/>
    </source>
</evidence>
<protein>
    <submittedName>
        <fullName evidence="11">MFS transporter, MHS family, proline/betaine transporter</fullName>
    </submittedName>
</protein>
<accession>A0A1M7BL60</accession>
<organism evidence="11 12">
    <name type="scientific">Bradyrhizobium lablabi</name>
    <dbReference type="NCBI Taxonomy" id="722472"/>
    <lineage>
        <taxon>Bacteria</taxon>
        <taxon>Pseudomonadati</taxon>
        <taxon>Pseudomonadota</taxon>
        <taxon>Alphaproteobacteria</taxon>
        <taxon>Hyphomicrobiales</taxon>
        <taxon>Nitrobacteraceae</taxon>
        <taxon>Bradyrhizobium</taxon>
    </lineage>
</organism>
<keyword evidence="3" id="KW-0813">Transport</keyword>
<evidence type="ECO:0000256" key="2">
    <source>
        <dbReference type="ARBA" id="ARBA00008240"/>
    </source>
</evidence>
<feature type="transmembrane region" description="Helical" evidence="9">
    <location>
        <begin position="119"/>
        <end position="138"/>
    </location>
</feature>
<evidence type="ECO:0000256" key="5">
    <source>
        <dbReference type="ARBA" id="ARBA00022692"/>
    </source>
</evidence>
<dbReference type="PANTHER" id="PTHR43528:SF3">
    <property type="entry name" value="CITRATE-PROTON SYMPORTER"/>
    <property type="match status" value="1"/>
</dbReference>
<dbReference type="Gene3D" id="1.20.1250.20">
    <property type="entry name" value="MFS general substrate transporter like domains"/>
    <property type="match status" value="2"/>
</dbReference>
<feature type="transmembrane region" description="Helical" evidence="9">
    <location>
        <begin position="243"/>
        <end position="265"/>
    </location>
</feature>
<keyword evidence="6" id="KW-0769">Symport</keyword>
<feature type="domain" description="Major facilitator superfamily (MFS) profile" evidence="10">
    <location>
        <begin position="23"/>
        <end position="429"/>
    </location>
</feature>
<keyword evidence="7 9" id="KW-1133">Transmembrane helix</keyword>
<dbReference type="InterPro" id="IPR051084">
    <property type="entry name" value="H+-coupled_symporters"/>
</dbReference>
<keyword evidence="4" id="KW-1003">Cell membrane</keyword>
<feature type="transmembrane region" description="Helical" evidence="9">
    <location>
        <begin position="377"/>
        <end position="399"/>
    </location>
</feature>
<dbReference type="PROSITE" id="PS00216">
    <property type="entry name" value="SUGAR_TRANSPORT_1"/>
    <property type="match status" value="1"/>
</dbReference>
<dbReference type="InterPro" id="IPR005829">
    <property type="entry name" value="Sugar_transporter_CS"/>
</dbReference>
<sequence length="459" mass="48891">MALSGTEVRDVSCVPKQKDVTKLIVATSIGNALEWYDIAVYGYFAIYVSKAFFPNEDQTASLLLTLGTFGLSYLARPIGGVVLGVYADRFGRKASLMVSIVMMTFGTLAVGVMPGYATIGILAPIAVILARLVQGFSAGGEFGSSTAFLVEHMPHRRGFVASWQFASQGLSGLLASGFGVWLTLTMTPADLESWGWRIPFLFGVLIGPIGIYIRNNIDDATAPPAAKGESVVTRVFAEQKLRVLLGIGAIAVTTSVNYLIVYMPTYVVKTLKLPPSVGFQAALAAGIAVTVLPPIAGMISDRIGRTTHMIAFCLLLLVSAFPAFLILTQTPTPMVIILVVLCLGTMKALYFGPLAALMSELFPPATRGTGLGLSYNIGVTVFGGMSPVTMAWMGTFAFFGNLAPGYYITLCGIVSLCALVTIRRTSADDGFALRNNISTLENGLEIRADILQRTVCQTK</sequence>
<feature type="transmembrane region" description="Helical" evidence="9">
    <location>
        <begin position="62"/>
        <end position="87"/>
    </location>
</feature>
<feature type="transmembrane region" description="Helical" evidence="9">
    <location>
        <begin position="405"/>
        <end position="422"/>
    </location>
</feature>
<feature type="transmembrane region" description="Helical" evidence="9">
    <location>
        <begin position="277"/>
        <end position="297"/>
    </location>
</feature>
<feature type="transmembrane region" description="Helical" evidence="9">
    <location>
        <begin position="194"/>
        <end position="213"/>
    </location>
</feature>
<dbReference type="FunFam" id="1.20.1250.20:FF:000001">
    <property type="entry name" value="Dicarboxylate MFS transporter"/>
    <property type="match status" value="1"/>
</dbReference>
<gene>
    <name evidence="11" type="ORF">SAMN05444171_4483</name>
</gene>
<evidence type="ECO:0000256" key="8">
    <source>
        <dbReference type="ARBA" id="ARBA00023136"/>
    </source>
</evidence>
<keyword evidence="8 9" id="KW-0472">Membrane</keyword>
<evidence type="ECO:0000256" key="7">
    <source>
        <dbReference type="ARBA" id="ARBA00022989"/>
    </source>
</evidence>
<feature type="transmembrane region" description="Helical" evidence="9">
    <location>
        <begin position="309"/>
        <end position="328"/>
    </location>
</feature>
<dbReference type="InterPro" id="IPR011701">
    <property type="entry name" value="MFS"/>
</dbReference>
<comment type="subcellular location">
    <subcellularLocation>
        <location evidence="1">Cell membrane</location>
        <topology evidence="1">Multi-pass membrane protein</topology>
    </subcellularLocation>
</comment>
<evidence type="ECO:0000256" key="4">
    <source>
        <dbReference type="ARBA" id="ARBA00022475"/>
    </source>
</evidence>
<evidence type="ECO:0000259" key="10">
    <source>
        <dbReference type="PROSITE" id="PS50850"/>
    </source>
</evidence>
<keyword evidence="5 9" id="KW-0812">Transmembrane</keyword>
<proteinExistence type="inferred from homology"/>
<dbReference type="SUPFAM" id="SSF103473">
    <property type="entry name" value="MFS general substrate transporter"/>
    <property type="match status" value="1"/>
</dbReference>